<name>A0A8S5S4M2_9CAUD</name>
<protein>
    <submittedName>
        <fullName evidence="2">Tail protein</fullName>
    </submittedName>
</protein>
<evidence type="ECO:0000313" key="2">
    <source>
        <dbReference type="EMBL" id="DAF45658.1"/>
    </source>
</evidence>
<accession>A0A8S5S4M2</accession>
<dbReference type="InterPro" id="IPR032876">
    <property type="entry name" value="J_dom"/>
</dbReference>
<dbReference type="EMBL" id="BK032517">
    <property type="protein sequence ID" value="DAF45658.1"/>
    <property type="molecule type" value="Genomic_DNA"/>
</dbReference>
<dbReference type="Pfam" id="PF13550">
    <property type="entry name" value="Phage-tail_3"/>
    <property type="match status" value="1"/>
</dbReference>
<proteinExistence type="predicted"/>
<reference evidence="2" key="1">
    <citation type="journal article" date="2021" name="Proc. Natl. Acad. Sci. U.S.A.">
        <title>A Catalog of Tens of Thousands of Viruses from Human Metagenomes Reveals Hidden Associations with Chronic Diseases.</title>
        <authorList>
            <person name="Tisza M.J."/>
            <person name="Buck C.B."/>
        </authorList>
    </citation>
    <scope>NUCLEOTIDE SEQUENCE</scope>
    <source>
        <strain evidence="2">CtJ7x27</strain>
    </source>
</reference>
<feature type="domain" description="Tip attachment protein J" evidence="1">
    <location>
        <begin position="279"/>
        <end position="447"/>
    </location>
</feature>
<organism evidence="2">
    <name type="scientific">Siphoviridae sp. ctJ7x27</name>
    <dbReference type="NCBI Taxonomy" id="2827835"/>
    <lineage>
        <taxon>Viruses</taxon>
        <taxon>Duplodnaviria</taxon>
        <taxon>Heunggongvirae</taxon>
        <taxon>Uroviricota</taxon>
        <taxon>Caudoviricetes</taxon>
    </lineage>
</organism>
<evidence type="ECO:0000259" key="1">
    <source>
        <dbReference type="Pfam" id="PF13550"/>
    </source>
</evidence>
<sequence length="821" mass="92520">MWALIYLLVFIVFTIIAYALMPKPQNPQAAQANKDMQISTAEPGRPIPVVFGTYHIKGTNIVWYGDLKTEEIKKVTEQKGGRRWLFFGPKKTIRQEQTVGYKYFMGMHIIVSCIVDQLKEIYVGEKPLNTGDINDTVERNISLPDLFGGDEKEGGLSGPLEIWFGKDNQPPSEYLKSKVGTPCPAFRGVLGVILKSFYVAANSPYPKPWTFLVKRIPKWYPEKADIDGSANIAHIIYETLTDPDWGMGYPTNMLDENSFRDCANTLYDEKLGASILLASQSTIEDFIYEMLGHCNGMLYTRQDNGQFALKLLRENYDKNNLPHYNEHNVIQLESFERPAYGEIVNEVVVTYHPRGKTSDDTVTVQDLAGIQAQQGVISHSATYAGIDTMENALRLAARDLRQKSTPLCRIKLTVNRAAWNLQIGQVFNFSWTAHNIGKIPFRVMQINYGTLENGAITIDAIEDIFGLPDTTYVKPQKPQWTDPIIPPKPLRQSLVTEFTLWELAQTLEDTSDVAKIRHDFSTIRAYAGAEDYLLQNCEMYTWGRDDGWQVAAGGGFTPWALTSGAIDRQQISIPYRNPQGAVRAVKSGSFAYLGKEIVRIDSVTASEITVGRGCLDTVPIAHAEGELIMFCEGHAIDDFRSYFGWEHTYVRLCPRNTQAVLNFNNAPEIQTDVNARQYKPLPPAYLQFNGEWFPELIQDKLVITWSNRNRLSDSGFKTLYDWKNAPNEIEPETKIVIKIYYGQDGSNGRVVAVEVDSATRTWALPNFADVQKEAEKYGGYLWISVGSIRAGMPSHTAYQHTVKIKRKRNGFGVNFGATFGD</sequence>